<dbReference type="RefSeq" id="WP_211469949.1">
    <property type="nucleotide sequence ID" value="NZ_JAGSXH010000091.1"/>
</dbReference>
<evidence type="ECO:0000256" key="1">
    <source>
        <dbReference type="ARBA" id="ARBA00010641"/>
    </source>
</evidence>
<dbReference type="Pfam" id="PF08281">
    <property type="entry name" value="Sigma70_r4_2"/>
    <property type="match status" value="1"/>
</dbReference>
<sequence length="426" mass="46104">MSGTAVGDLLRELAPQVLGAIVRRYGHFDLAEDAVQEALLAAATQWTGQGPPSSPRGWLITVASRRLVDLLRNEQARQRRQDTVAAWTLPADWLVPNAERSATDSDDTLILLFLCCHPALSAASQIALTLRAVGGLTTAEVARAFLGSEAAMTRRISRAKQRIKASGVPFRMPTGAERADRLAAVLHVLYLIFNEGYVSTSGASLVRVELSTEAIRLARLMHRLLPEDSEVTGLLALMLLTDARRLARIGPNGALIPMAEQDRSRWHAGQIAEGVALITRALPRGATGPYQLQAAIAAIHDEAPSAEQTDWPQILALYEMLLRMSDNPMVTLNHAVAVAMVKGPDAGLDRLGTLADDGRIAADHRWHAVRAHLLEMTGDLAAARECYQAAAQRTSNIPQQRYLNLRAARLAVQDTGNAKPPPGQRA</sequence>
<evidence type="ECO:0000259" key="5">
    <source>
        <dbReference type="Pfam" id="PF04542"/>
    </source>
</evidence>
<dbReference type="Pfam" id="PF20239">
    <property type="entry name" value="DUF6596"/>
    <property type="match status" value="1"/>
</dbReference>
<evidence type="ECO:0000256" key="3">
    <source>
        <dbReference type="ARBA" id="ARBA00023082"/>
    </source>
</evidence>
<evidence type="ECO:0000313" key="9">
    <source>
        <dbReference type="Proteomes" id="UP000677913"/>
    </source>
</evidence>
<keyword evidence="4" id="KW-0804">Transcription</keyword>
<feature type="domain" description="RNA polymerase sigma-70 region 2" evidence="5">
    <location>
        <begin position="9"/>
        <end position="75"/>
    </location>
</feature>
<evidence type="ECO:0000259" key="7">
    <source>
        <dbReference type="Pfam" id="PF20239"/>
    </source>
</evidence>
<dbReference type="InterPro" id="IPR013249">
    <property type="entry name" value="RNA_pol_sigma70_r4_t2"/>
</dbReference>
<keyword evidence="2" id="KW-0805">Transcription regulation</keyword>
<dbReference type="SUPFAM" id="SSF88659">
    <property type="entry name" value="Sigma3 and sigma4 domains of RNA polymerase sigma factors"/>
    <property type="match status" value="1"/>
</dbReference>
<dbReference type="InterPro" id="IPR046531">
    <property type="entry name" value="DUF6596"/>
</dbReference>
<evidence type="ECO:0000256" key="2">
    <source>
        <dbReference type="ARBA" id="ARBA00023015"/>
    </source>
</evidence>
<dbReference type="PANTHER" id="PTHR47756:SF2">
    <property type="entry name" value="BLL6612 PROTEIN"/>
    <property type="match status" value="1"/>
</dbReference>
<feature type="domain" description="RNA polymerase sigma factor 70 region 4 type 2" evidence="6">
    <location>
        <begin position="112"/>
        <end position="163"/>
    </location>
</feature>
<evidence type="ECO:0000313" key="8">
    <source>
        <dbReference type="EMBL" id="MBS2965595.1"/>
    </source>
</evidence>
<reference evidence="8" key="1">
    <citation type="submission" date="2021-04" db="EMBL/GenBank/DDBJ databases">
        <title>Genome based classification of Actinospica acidithermotolerans sp. nov., an actinobacterium isolated from an Indonesian hot spring.</title>
        <authorList>
            <person name="Kusuma A.B."/>
            <person name="Putra K.E."/>
            <person name="Nafisah S."/>
            <person name="Loh J."/>
            <person name="Nouioui I."/>
            <person name="Goodfellow M."/>
        </authorList>
    </citation>
    <scope>NUCLEOTIDE SEQUENCE</scope>
    <source>
        <strain evidence="8">DSM 45618</strain>
    </source>
</reference>
<dbReference type="GO" id="GO:0003677">
    <property type="term" value="F:DNA binding"/>
    <property type="evidence" value="ECO:0007669"/>
    <property type="project" value="InterPro"/>
</dbReference>
<dbReference type="SUPFAM" id="SSF88946">
    <property type="entry name" value="Sigma2 domain of RNA polymerase sigma factors"/>
    <property type="match status" value="1"/>
</dbReference>
<organism evidence="8 9">
    <name type="scientific">Actinocrinis puniceicyclus</name>
    <dbReference type="NCBI Taxonomy" id="977794"/>
    <lineage>
        <taxon>Bacteria</taxon>
        <taxon>Bacillati</taxon>
        <taxon>Actinomycetota</taxon>
        <taxon>Actinomycetes</taxon>
        <taxon>Catenulisporales</taxon>
        <taxon>Actinospicaceae</taxon>
        <taxon>Actinocrinis</taxon>
    </lineage>
</organism>
<dbReference type="GO" id="GO:0006352">
    <property type="term" value="P:DNA-templated transcription initiation"/>
    <property type="evidence" value="ECO:0007669"/>
    <property type="project" value="InterPro"/>
</dbReference>
<dbReference type="InterPro" id="IPR013324">
    <property type="entry name" value="RNA_pol_sigma_r3/r4-like"/>
</dbReference>
<name>A0A8J7WTT4_9ACTN</name>
<dbReference type="InterPro" id="IPR014284">
    <property type="entry name" value="RNA_pol_sigma-70_dom"/>
</dbReference>
<feature type="domain" description="DUF6596" evidence="7">
    <location>
        <begin position="181"/>
        <end position="281"/>
    </location>
</feature>
<dbReference type="Pfam" id="PF04542">
    <property type="entry name" value="Sigma70_r2"/>
    <property type="match status" value="1"/>
</dbReference>
<dbReference type="NCBIfam" id="TIGR02937">
    <property type="entry name" value="sigma70-ECF"/>
    <property type="match status" value="1"/>
</dbReference>
<comment type="caution">
    <text evidence="8">The sequence shown here is derived from an EMBL/GenBank/DDBJ whole genome shotgun (WGS) entry which is preliminary data.</text>
</comment>
<comment type="similarity">
    <text evidence="1">Belongs to the sigma-70 factor family. ECF subfamily.</text>
</comment>
<dbReference type="PANTHER" id="PTHR47756">
    <property type="entry name" value="BLL6612 PROTEIN-RELATED"/>
    <property type="match status" value="1"/>
</dbReference>
<dbReference type="AlphaFoldDB" id="A0A8J7WTT4"/>
<dbReference type="InterPro" id="IPR013325">
    <property type="entry name" value="RNA_pol_sigma_r2"/>
</dbReference>
<dbReference type="InterPro" id="IPR007627">
    <property type="entry name" value="RNA_pol_sigma70_r2"/>
</dbReference>
<dbReference type="Gene3D" id="1.10.1740.10">
    <property type="match status" value="1"/>
</dbReference>
<keyword evidence="3" id="KW-0731">Sigma factor</keyword>
<proteinExistence type="inferred from homology"/>
<dbReference type="GO" id="GO:0016987">
    <property type="term" value="F:sigma factor activity"/>
    <property type="evidence" value="ECO:0007669"/>
    <property type="project" value="UniProtKB-KW"/>
</dbReference>
<keyword evidence="9" id="KW-1185">Reference proteome</keyword>
<dbReference type="EMBL" id="JAGSXH010000091">
    <property type="protein sequence ID" value="MBS2965595.1"/>
    <property type="molecule type" value="Genomic_DNA"/>
</dbReference>
<evidence type="ECO:0000256" key="4">
    <source>
        <dbReference type="ARBA" id="ARBA00023163"/>
    </source>
</evidence>
<protein>
    <submittedName>
        <fullName evidence="8">Sigma-70 family RNA polymerase sigma factor</fullName>
    </submittedName>
</protein>
<accession>A0A8J7WTT4</accession>
<gene>
    <name evidence="8" type="ORF">KGA66_21270</name>
</gene>
<dbReference type="Proteomes" id="UP000677913">
    <property type="component" value="Unassembled WGS sequence"/>
</dbReference>
<evidence type="ECO:0000259" key="6">
    <source>
        <dbReference type="Pfam" id="PF08281"/>
    </source>
</evidence>